<evidence type="ECO:0000256" key="7">
    <source>
        <dbReference type="ARBA" id="ARBA00047899"/>
    </source>
</evidence>
<dbReference type="PANTHER" id="PTHR47634">
    <property type="entry name" value="PROTEIN KINASE DOMAIN-CONTAINING PROTEIN-RELATED"/>
    <property type="match status" value="1"/>
</dbReference>
<evidence type="ECO:0000256" key="1">
    <source>
        <dbReference type="ARBA" id="ARBA00012513"/>
    </source>
</evidence>
<dbReference type="PROSITE" id="PS00107">
    <property type="entry name" value="PROTEIN_KINASE_ATP"/>
    <property type="match status" value="1"/>
</dbReference>
<dbReference type="GO" id="GO:0000245">
    <property type="term" value="P:spliceosomal complex assembly"/>
    <property type="evidence" value="ECO:0007669"/>
    <property type="project" value="TreeGrafter"/>
</dbReference>
<evidence type="ECO:0000313" key="11">
    <source>
        <dbReference type="EMBL" id="EEP76495.1"/>
    </source>
</evidence>
<keyword evidence="5" id="KW-0418">Kinase</keyword>
<dbReference type="Gene3D" id="3.30.200.20">
    <property type="entry name" value="Phosphorylase Kinase, domain 1"/>
    <property type="match status" value="1"/>
</dbReference>
<dbReference type="HOGENOM" id="CLU_000288_81_2_1"/>
<dbReference type="eggNOG" id="KOG1290">
    <property type="taxonomic scope" value="Eukaryota"/>
</dbReference>
<dbReference type="Proteomes" id="UP000002058">
    <property type="component" value="Unassembled WGS sequence"/>
</dbReference>
<dbReference type="EC" id="2.7.11.1" evidence="1"/>
<keyword evidence="2" id="KW-0723">Serine/threonine-protein kinase</keyword>
<dbReference type="RefSeq" id="XP_002541828.1">
    <property type="nucleotide sequence ID" value="XM_002541782.1"/>
</dbReference>
<keyword evidence="4 9" id="KW-0547">Nucleotide-binding</keyword>
<evidence type="ECO:0000313" key="12">
    <source>
        <dbReference type="Proteomes" id="UP000002058"/>
    </source>
</evidence>
<dbReference type="PROSITE" id="PS50011">
    <property type="entry name" value="PROTEIN_KINASE_DOM"/>
    <property type="match status" value="1"/>
</dbReference>
<dbReference type="GO" id="GO:0050684">
    <property type="term" value="P:regulation of mRNA processing"/>
    <property type="evidence" value="ECO:0007669"/>
    <property type="project" value="TreeGrafter"/>
</dbReference>
<sequence>MAHRGFTTILRHRISNSLTIKPFRRAYTWVPLEPSTVRYEYTEEVERLDFYVPGGYHPVKLGDKFCDGRYIIVHKLGFGRSATVWLAEDKKASQLVALKISTAESIERKLVERTDESAILLQLGNAESSLPGRTMVQTLRDEFTFSGPNGVHKCLVSNAARVSIMESKLASNHCLFSLPAARAIASQIILGLQFIHAQGIVHGDLHLGNVFLNLPPDIQAMNAEQLYTRAGEPSKQLVVRRDCKPLDFGVPSEAIVPVWLGGASDELTLADASIHIADFGEAFVPEKVKQFISHTPPQLTPPECIFMGSGPDADEPLSFPGDIWTLGCLLWELFGNSGPFCPFPQTIDGLLTEHVEMLGQLPEKWWRKWKNRSDWFDDDGIKSVKEEYQQKYGVISRNWDQRFPHDINRVRLMMKYPTFSPEEEKAFGEMIKSMFIFEPRKRATIKDVVRCDWMQKWGLPEMRNMEAEIDSKSKM</sequence>
<keyword evidence="3" id="KW-0808">Transferase</keyword>
<feature type="domain" description="Protein kinase" evidence="10">
    <location>
        <begin position="70"/>
        <end position="454"/>
    </location>
</feature>
<dbReference type="VEuPathDB" id="FungiDB:UREG_01344"/>
<accession>C4JHI1</accession>
<keyword evidence="12" id="KW-1185">Reference proteome</keyword>
<dbReference type="GeneID" id="8442673"/>
<protein>
    <recommendedName>
        <fullName evidence="1">non-specific serine/threonine protein kinase</fullName>
        <ecNumber evidence="1">2.7.11.1</ecNumber>
    </recommendedName>
</protein>
<comment type="catalytic activity">
    <reaction evidence="7">
        <text>L-threonyl-[protein] + ATP = O-phospho-L-threonyl-[protein] + ADP + H(+)</text>
        <dbReference type="Rhea" id="RHEA:46608"/>
        <dbReference type="Rhea" id="RHEA-COMP:11060"/>
        <dbReference type="Rhea" id="RHEA-COMP:11605"/>
        <dbReference type="ChEBI" id="CHEBI:15378"/>
        <dbReference type="ChEBI" id="CHEBI:30013"/>
        <dbReference type="ChEBI" id="CHEBI:30616"/>
        <dbReference type="ChEBI" id="CHEBI:61977"/>
        <dbReference type="ChEBI" id="CHEBI:456216"/>
        <dbReference type="EC" id="2.7.11.1"/>
    </reaction>
</comment>
<evidence type="ECO:0000256" key="3">
    <source>
        <dbReference type="ARBA" id="ARBA00022679"/>
    </source>
</evidence>
<evidence type="ECO:0000259" key="10">
    <source>
        <dbReference type="PROSITE" id="PS50011"/>
    </source>
</evidence>
<proteinExistence type="predicted"/>
<comment type="catalytic activity">
    <reaction evidence="8">
        <text>L-seryl-[protein] + ATP = O-phospho-L-seryl-[protein] + ADP + H(+)</text>
        <dbReference type="Rhea" id="RHEA:17989"/>
        <dbReference type="Rhea" id="RHEA-COMP:9863"/>
        <dbReference type="Rhea" id="RHEA-COMP:11604"/>
        <dbReference type="ChEBI" id="CHEBI:15378"/>
        <dbReference type="ChEBI" id="CHEBI:29999"/>
        <dbReference type="ChEBI" id="CHEBI:30616"/>
        <dbReference type="ChEBI" id="CHEBI:83421"/>
        <dbReference type="ChEBI" id="CHEBI:456216"/>
        <dbReference type="EC" id="2.7.11.1"/>
    </reaction>
</comment>
<dbReference type="Gene3D" id="1.10.510.10">
    <property type="entry name" value="Transferase(Phosphotransferase) domain 1"/>
    <property type="match status" value="1"/>
</dbReference>
<gene>
    <name evidence="11" type="ORF">UREG_01344</name>
</gene>
<dbReference type="InterPro" id="IPR051334">
    <property type="entry name" value="SRPK"/>
</dbReference>
<dbReference type="PANTHER" id="PTHR47634:SF9">
    <property type="entry name" value="PROTEIN KINASE DOMAIN-CONTAINING PROTEIN-RELATED"/>
    <property type="match status" value="1"/>
</dbReference>
<evidence type="ECO:0000256" key="2">
    <source>
        <dbReference type="ARBA" id="ARBA00022527"/>
    </source>
</evidence>
<dbReference type="SMART" id="SM00220">
    <property type="entry name" value="S_TKc"/>
    <property type="match status" value="1"/>
</dbReference>
<dbReference type="AlphaFoldDB" id="C4JHI1"/>
<dbReference type="InterPro" id="IPR000719">
    <property type="entry name" value="Prot_kinase_dom"/>
</dbReference>
<dbReference type="EMBL" id="CH476615">
    <property type="protein sequence ID" value="EEP76495.1"/>
    <property type="molecule type" value="Genomic_DNA"/>
</dbReference>
<dbReference type="Pfam" id="PF00069">
    <property type="entry name" value="Pkinase"/>
    <property type="match status" value="1"/>
</dbReference>
<evidence type="ECO:0000256" key="6">
    <source>
        <dbReference type="ARBA" id="ARBA00022840"/>
    </source>
</evidence>
<dbReference type="InterPro" id="IPR017441">
    <property type="entry name" value="Protein_kinase_ATP_BS"/>
</dbReference>
<evidence type="ECO:0000256" key="5">
    <source>
        <dbReference type="ARBA" id="ARBA00022777"/>
    </source>
</evidence>
<feature type="binding site" evidence="9">
    <location>
        <position position="99"/>
    </location>
    <ligand>
        <name>ATP</name>
        <dbReference type="ChEBI" id="CHEBI:30616"/>
    </ligand>
</feature>
<dbReference type="InParanoid" id="C4JHI1"/>
<dbReference type="OMA" id="WEAGCTI"/>
<dbReference type="InterPro" id="IPR011009">
    <property type="entry name" value="Kinase-like_dom_sf"/>
</dbReference>
<reference evidence="12" key="1">
    <citation type="journal article" date="2009" name="Genome Res.">
        <title>Comparative genomic analyses of the human fungal pathogens Coccidioides and their relatives.</title>
        <authorList>
            <person name="Sharpton T.J."/>
            <person name="Stajich J.E."/>
            <person name="Rounsley S.D."/>
            <person name="Gardner M.J."/>
            <person name="Wortman J.R."/>
            <person name="Jordar V.S."/>
            <person name="Maiti R."/>
            <person name="Kodira C.D."/>
            <person name="Neafsey D.E."/>
            <person name="Zeng Q."/>
            <person name="Hung C.-Y."/>
            <person name="McMahan C."/>
            <person name="Muszewska A."/>
            <person name="Grynberg M."/>
            <person name="Mandel M.A."/>
            <person name="Kellner E.M."/>
            <person name="Barker B.M."/>
            <person name="Galgiani J.N."/>
            <person name="Orbach M.J."/>
            <person name="Kirkland T.N."/>
            <person name="Cole G.T."/>
            <person name="Henn M.R."/>
            <person name="Birren B.W."/>
            <person name="Taylor J.W."/>
        </authorList>
    </citation>
    <scope>NUCLEOTIDE SEQUENCE [LARGE SCALE GENOMIC DNA]</scope>
    <source>
        <strain evidence="12">UAMH 1704</strain>
    </source>
</reference>
<dbReference type="GO" id="GO:0004674">
    <property type="term" value="F:protein serine/threonine kinase activity"/>
    <property type="evidence" value="ECO:0007669"/>
    <property type="project" value="UniProtKB-KW"/>
</dbReference>
<evidence type="ECO:0000256" key="8">
    <source>
        <dbReference type="ARBA" id="ARBA00048679"/>
    </source>
</evidence>
<evidence type="ECO:0000256" key="9">
    <source>
        <dbReference type="PROSITE-ProRule" id="PRU10141"/>
    </source>
</evidence>
<name>C4JHI1_UNCRE</name>
<dbReference type="OrthoDB" id="4202152at2759"/>
<evidence type="ECO:0000256" key="4">
    <source>
        <dbReference type="ARBA" id="ARBA00022741"/>
    </source>
</evidence>
<dbReference type="GO" id="GO:0005524">
    <property type="term" value="F:ATP binding"/>
    <property type="evidence" value="ECO:0007669"/>
    <property type="project" value="UniProtKB-UniRule"/>
</dbReference>
<dbReference type="KEGG" id="ure:UREG_01344"/>
<keyword evidence="6 9" id="KW-0067">ATP-binding</keyword>
<organism evidence="11 12">
    <name type="scientific">Uncinocarpus reesii (strain UAMH 1704)</name>
    <dbReference type="NCBI Taxonomy" id="336963"/>
    <lineage>
        <taxon>Eukaryota</taxon>
        <taxon>Fungi</taxon>
        <taxon>Dikarya</taxon>
        <taxon>Ascomycota</taxon>
        <taxon>Pezizomycotina</taxon>
        <taxon>Eurotiomycetes</taxon>
        <taxon>Eurotiomycetidae</taxon>
        <taxon>Onygenales</taxon>
        <taxon>Onygenaceae</taxon>
        <taxon>Uncinocarpus</taxon>
    </lineage>
</organism>
<dbReference type="SUPFAM" id="SSF56112">
    <property type="entry name" value="Protein kinase-like (PK-like)"/>
    <property type="match status" value="1"/>
</dbReference>